<keyword evidence="2" id="KW-1185">Reference proteome</keyword>
<reference evidence="1" key="1">
    <citation type="journal article" date="2021" name="bioRxiv">
        <title>Whole Genome Assembly and Annotation of Northern Wild Rice, Zizania palustris L., Supports a Whole Genome Duplication in the Zizania Genus.</title>
        <authorList>
            <person name="Haas M."/>
            <person name="Kono T."/>
            <person name="Macchietto M."/>
            <person name="Millas R."/>
            <person name="McGilp L."/>
            <person name="Shao M."/>
            <person name="Duquette J."/>
            <person name="Hirsch C.N."/>
            <person name="Kimball J."/>
        </authorList>
    </citation>
    <scope>NUCLEOTIDE SEQUENCE</scope>
    <source>
        <tissue evidence="1">Fresh leaf tissue</tissue>
    </source>
</reference>
<protein>
    <submittedName>
        <fullName evidence="1">Uncharacterized protein</fullName>
    </submittedName>
</protein>
<dbReference type="EMBL" id="JAAALK010000290">
    <property type="protein sequence ID" value="KAG8047597.1"/>
    <property type="molecule type" value="Genomic_DNA"/>
</dbReference>
<proteinExistence type="predicted"/>
<name>A0A8J5UX27_ZIZPA</name>
<reference evidence="1" key="2">
    <citation type="submission" date="2021-02" db="EMBL/GenBank/DDBJ databases">
        <authorList>
            <person name="Kimball J.A."/>
            <person name="Haas M.W."/>
            <person name="Macchietto M."/>
            <person name="Kono T."/>
            <person name="Duquette J."/>
            <person name="Shao M."/>
        </authorList>
    </citation>
    <scope>NUCLEOTIDE SEQUENCE</scope>
    <source>
        <tissue evidence="1">Fresh leaf tissue</tissue>
    </source>
</reference>
<comment type="caution">
    <text evidence="1">The sequence shown here is derived from an EMBL/GenBank/DDBJ whole genome shotgun (WGS) entry which is preliminary data.</text>
</comment>
<dbReference type="AlphaFoldDB" id="A0A8J5UX27"/>
<dbReference type="Proteomes" id="UP000729402">
    <property type="component" value="Unassembled WGS sequence"/>
</dbReference>
<gene>
    <name evidence="1" type="ORF">GUJ93_ZPchr0008g11959</name>
</gene>
<sequence length="92" mass="10325">MRRSMPCCAASTHIAWCPIGPPHHASPDAEPPCLALSRSTRDFGTVAEFGDDDGPDYFPQDFERKLKPMWHSGRNIHQVCKDKMLIKSCLGR</sequence>
<evidence type="ECO:0000313" key="2">
    <source>
        <dbReference type="Proteomes" id="UP000729402"/>
    </source>
</evidence>
<accession>A0A8J5UX27</accession>
<evidence type="ECO:0000313" key="1">
    <source>
        <dbReference type="EMBL" id="KAG8047597.1"/>
    </source>
</evidence>
<organism evidence="1 2">
    <name type="scientific">Zizania palustris</name>
    <name type="common">Northern wild rice</name>
    <dbReference type="NCBI Taxonomy" id="103762"/>
    <lineage>
        <taxon>Eukaryota</taxon>
        <taxon>Viridiplantae</taxon>
        <taxon>Streptophyta</taxon>
        <taxon>Embryophyta</taxon>
        <taxon>Tracheophyta</taxon>
        <taxon>Spermatophyta</taxon>
        <taxon>Magnoliopsida</taxon>
        <taxon>Liliopsida</taxon>
        <taxon>Poales</taxon>
        <taxon>Poaceae</taxon>
        <taxon>BOP clade</taxon>
        <taxon>Oryzoideae</taxon>
        <taxon>Oryzeae</taxon>
        <taxon>Zizaniinae</taxon>
        <taxon>Zizania</taxon>
    </lineage>
</organism>